<evidence type="ECO:0000256" key="1">
    <source>
        <dbReference type="SAM" id="MobiDB-lite"/>
    </source>
</evidence>
<dbReference type="Gene3D" id="3.60.21.10">
    <property type="match status" value="1"/>
</dbReference>
<reference evidence="6" key="1">
    <citation type="submission" date="2015-09" db="EMBL/GenBank/DDBJ databases">
        <authorList>
            <consortium name="Pathogen Informatics"/>
        </authorList>
    </citation>
    <scope>NUCLEOTIDE SEQUENCE [LARGE SCALE GENOMIC DNA]</scope>
    <source>
        <strain evidence="6">Lake Konstanz</strain>
    </source>
</reference>
<keyword evidence="2" id="KW-1133">Transmembrane helix</keyword>
<organism evidence="5 6">
    <name type="scientific">Bodo saltans</name>
    <name type="common">Flagellated protozoan</name>
    <dbReference type="NCBI Taxonomy" id="75058"/>
    <lineage>
        <taxon>Eukaryota</taxon>
        <taxon>Discoba</taxon>
        <taxon>Euglenozoa</taxon>
        <taxon>Kinetoplastea</taxon>
        <taxon>Metakinetoplastina</taxon>
        <taxon>Eubodonida</taxon>
        <taxon>Bodonidae</taxon>
        <taxon>Bodo</taxon>
    </lineage>
</organism>
<feature type="transmembrane region" description="Helical" evidence="2">
    <location>
        <begin position="117"/>
        <end position="136"/>
    </location>
</feature>
<keyword evidence="3" id="KW-0732">Signal</keyword>
<dbReference type="InterPro" id="IPR004843">
    <property type="entry name" value="Calcineurin-like_PHP"/>
</dbReference>
<accession>A0A0S4JEI2</accession>
<keyword evidence="6" id="KW-1185">Reference proteome</keyword>
<name>A0A0S4JEI2_BODSA</name>
<evidence type="ECO:0000256" key="3">
    <source>
        <dbReference type="SAM" id="SignalP"/>
    </source>
</evidence>
<dbReference type="Pfam" id="PF00149">
    <property type="entry name" value="Metallophos"/>
    <property type="match status" value="1"/>
</dbReference>
<evidence type="ECO:0000256" key="2">
    <source>
        <dbReference type="SAM" id="Phobius"/>
    </source>
</evidence>
<protein>
    <submittedName>
        <fullName evidence="5">Calcineurin-like phosphoesterase, putative</fullName>
    </submittedName>
</protein>
<dbReference type="EMBL" id="CYKH01001546">
    <property type="protein sequence ID" value="CUG87584.1"/>
    <property type="molecule type" value="Genomic_DNA"/>
</dbReference>
<feature type="domain" description="Calcineurin-like phosphoesterase" evidence="4">
    <location>
        <begin position="333"/>
        <end position="455"/>
    </location>
</feature>
<proteinExistence type="predicted"/>
<keyword evidence="2" id="KW-0472">Membrane</keyword>
<dbReference type="Proteomes" id="UP000051952">
    <property type="component" value="Unassembled WGS sequence"/>
</dbReference>
<feature type="transmembrane region" description="Helical" evidence="2">
    <location>
        <begin position="54"/>
        <end position="75"/>
    </location>
</feature>
<dbReference type="VEuPathDB" id="TriTrypDB:BSAL_10945"/>
<evidence type="ECO:0000313" key="6">
    <source>
        <dbReference type="Proteomes" id="UP000051952"/>
    </source>
</evidence>
<evidence type="ECO:0000313" key="5">
    <source>
        <dbReference type="EMBL" id="CUG87584.1"/>
    </source>
</evidence>
<evidence type="ECO:0000259" key="4">
    <source>
        <dbReference type="Pfam" id="PF00149"/>
    </source>
</evidence>
<feature type="transmembrane region" description="Helical" evidence="2">
    <location>
        <begin position="148"/>
        <end position="171"/>
    </location>
</feature>
<dbReference type="PANTHER" id="PTHR31302:SF21">
    <property type="entry name" value="CALCINEURIN-LIKE PHOSPHOESTERASE DOMAIN-CONTAINING PROTEIN"/>
    <property type="match status" value="1"/>
</dbReference>
<dbReference type="InterPro" id="IPR051158">
    <property type="entry name" value="Metallophosphoesterase_sf"/>
</dbReference>
<sequence>MPPPRFLFMGLLMISAIFLAPLGVTWTCHRCQEGEASYDSDMVAGSRCVGTQVIRLGFAAAAVIGIAQALLARYISGQWRSAIIMFFLNAMVSNWILCALTASFLCSGADVSASWYRSIPFLVLVLMSVGHTAIITRGKLMPGWYRGTFAVAYSILTTASLMVFFFSPGIAAISNPFLAALPFVVGVLLSLVGVHQSWSSPRPLEEWELVNLDLTAIFATMITPDSFDNTDDTTRAVEALDVPRKTLGAAIASESSGSSVSGGWTPTQRTSLTLRDGADRGWLQGVQSKIALSRKQRGDHQGGTSDEDSVAARPPLPVSEAGTSSSTNGDVLTIFQITDPHLGSYMTPKRLRLCCERALELDPDIVLLTGDFFTAEAHEEPKALYDAFAPLMRLPRGRVFACFGNHDLEAPRVRELVVNTMSDLGVILLCDEGTVVRTRAGLVELVGLNYTMPRFDLRKSIEDAFALDCRFQSSQNHVAPKCRFVNPQTSLGKISAIGEYVVHSENQGEAHEVSGRSKLQQLASDTTEPIRQTIVMLHDPQGFRWVPRLTSSGSGALVFSGHTHGGHIGLYNFGLKHATILSMVGFCDNGVWTCPRTGNVSYIHRGQGARSLMSQAIVRLGVPSEDSVLRVKLPPQPAS</sequence>
<feature type="chain" id="PRO_5006622331" evidence="3">
    <location>
        <begin position="28"/>
        <end position="639"/>
    </location>
</feature>
<dbReference type="AlphaFoldDB" id="A0A0S4JEI2"/>
<dbReference type="GO" id="GO:0016787">
    <property type="term" value="F:hydrolase activity"/>
    <property type="evidence" value="ECO:0007669"/>
    <property type="project" value="InterPro"/>
</dbReference>
<feature type="signal peptide" evidence="3">
    <location>
        <begin position="1"/>
        <end position="27"/>
    </location>
</feature>
<gene>
    <name evidence="5" type="ORF">BSAL_10945</name>
</gene>
<dbReference type="SUPFAM" id="SSF56300">
    <property type="entry name" value="Metallo-dependent phosphatases"/>
    <property type="match status" value="1"/>
</dbReference>
<feature type="transmembrane region" description="Helical" evidence="2">
    <location>
        <begin position="82"/>
        <end position="105"/>
    </location>
</feature>
<dbReference type="PANTHER" id="PTHR31302">
    <property type="entry name" value="TRANSMEMBRANE PROTEIN WITH METALLOPHOSPHOESTERASE DOMAIN-RELATED"/>
    <property type="match status" value="1"/>
</dbReference>
<dbReference type="OrthoDB" id="17780at2759"/>
<keyword evidence="2" id="KW-0812">Transmembrane</keyword>
<feature type="region of interest" description="Disordered" evidence="1">
    <location>
        <begin position="292"/>
        <end position="326"/>
    </location>
</feature>
<dbReference type="InterPro" id="IPR029052">
    <property type="entry name" value="Metallo-depent_PP-like"/>
</dbReference>